<reference evidence="1 2" key="1">
    <citation type="submission" date="2011-06" db="EMBL/GenBank/DDBJ databases">
        <title>The draft genome of Thiocapsa marina 5811.</title>
        <authorList>
            <consortium name="US DOE Joint Genome Institute (JGI-PGF)"/>
            <person name="Lucas S."/>
            <person name="Han J."/>
            <person name="Cheng J.-F."/>
            <person name="Goodwin L."/>
            <person name="Pitluck S."/>
            <person name="Peters L."/>
            <person name="Land M.L."/>
            <person name="Hauser L."/>
            <person name="Vogl K."/>
            <person name="Liu Z."/>
            <person name="Imhoff J."/>
            <person name="Thiel V."/>
            <person name="Frigaard N.-U."/>
            <person name="Bryant D."/>
            <person name="Woyke T.J."/>
        </authorList>
    </citation>
    <scope>NUCLEOTIDE SEQUENCE [LARGE SCALE GENOMIC DNA]</scope>
    <source>
        <strain evidence="1 2">5811</strain>
    </source>
</reference>
<organism evidence="1 2">
    <name type="scientific">Thiocapsa marina 5811</name>
    <dbReference type="NCBI Taxonomy" id="768671"/>
    <lineage>
        <taxon>Bacteria</taxon>
        <taxon>Pseudomonadati</taxon>
        <taxon>Pseudomonadota</taxon>
        <taxon>Gammaproteobacteria</taxon>
        <taxon>Chromatiales</taxon>
        <taxon>Chromatiaceae</taxon>
        <taxon>Thiocapsa</taxon>
    </lineage>
</organism>
<dbReference type="EMBL" id="AFWV01000018">
    <property type="protein sequence ID" value="EGV16356.1"/>
    <property type="molecule type" value="Genomic_DNA"/>
</dbReference>
<evidence type="ECO:0000313" key="1">
    <source>
        <dbReference type="EMBL" id="EGV16356.1"/>
    </source>
</evidence>
<gene>
    <name evidence="1" type="ORF">ThimaDRAFT_4301</name>
</gene>
<accession>F9UH98</accession>
<keyword evidence="2" id="KW-1185">Reference proteome</keyword>
<name>F9UH98_9GAMM</name>
<dbReference type="AlphaFoldDB" id="F9UH98"/>
<protein>
    <submittedName>
        <fullName evidence="1">Uncharacterized protein</fullName>
    </submittedName>
</protein>
<evidence type="ECO:0000313" key="2">
    <source>
        <dbReference type="Proteomes" id="UP000005459"/>
    </source>
</evidence>
<dbReference type="Proteomes" id="UP000005459">
    <property type="component" value="Unassembled WGS sequence"/>
</dbReference>
<sequence>MNPLPDAIRKKEVNILEFVTPSIPACGAERQGHA</sequence>
<proteinExistence type="predicted"/>